<dbReference type="CDD" id="cd04496">
    <property type="entry name" value="SSB_OBF"/>
    <property type="match status" value="1"/>
</dbReference>
<dbReference type="GO" id="GO:0009295">
    <property type="term" value="C:nucleoid"/>
    <property type="evidence" value="ECO:0007669"/>
    <property type="project" value="TreeGrafter"/>
</dbReference>
<dbReference type="PANTHER" id="PTHR10302:SF27">
    <property type="entry name" value="SINGLE-STRANDED DNA-BINDING PROTEIN"/>
    <property type="match status" value="1"/>
</dbReference>
<organism evidence="4 5">
    <name type="scientific">Rhodoferax ferrireducens</name>
    <dbReference type="NCBI Taxonomy" id="192843"/>
    <lineage>
        <taxon>Bacteria</taxon>
        <taxon>Pseudomonadati</taxon>
        <taxon>Pseudomonadota</taxon>
        <taxon>Betaproteobacteria</taxon>
        <taxon>Burkholderiales</taxon>
        <taxon>Comamonadaceae</taxon>
        <taxon>Rhodoferax</taxon>
    </lineage>
</organism>
<dbReference type="InterPro" id="IPR011344">
    <property type="entry name" value="ssDNA-bd"/>
</dbReference>
<sequence>MSLNKFQFIGNLTRDTEVRYTPGGDARAIFDLGVNQTWRDAEGVKQEKSNFFRVKCWGKTAENAGKYLGKGSKVFVEGRIENTEHQKDGQTVYGTDFVAEYIEYLETKTPGGRNNAPASGE</sequence>
<dbReference type="GO" id="GO:0003697">
    <property type="term" value="F:single-stranded DNA binding"/>
    <property type="evidence" value="ECO:0007669"/>
    <property type="project" value="UniProtKB-UniRule"/>
</dbReference>
<dbReference type="HAMAP" id="MF_00984">
    <property type="entry name" value="SSB"/>
    <property type="match status" value="1"/>
</dbReference>
<comment type="subunit">
    <text evidence="2">Homotetramer.</text>
</comment>
<evidence type="ECO:0000256" key="1">
    <source>
        <dbReference type="ARBA" id="ARBA00023125"/>
    </source>
</evidence>
<dbReference type="PANTHER" id="PTHR10302">
    <property type="entry name" value="SINGLE-STRANDED DNA-BINDING PROTEIN"/>
    <property type="match status" value="1"/>
</dbReference>
<comment type="caution">
    <text evidence="4">The sequence shown here is derived from an EMBL/GenBank/DDBJ whole genome shotgun (WGS) entry which is preliminary data.</text>
</comment>
<dbReference type="InterPro" id="IPR012340">
    <property type="entry name" value="NA-bd_OB-fold"/>
</dbReference>
<dbReference type="SUPFAM" id="SSF50249">
    <property type="entry name" value="Nucleic acid-binding proteins"/>
    <property type="match status" value="1"/>
</dbReference>
<protein>
    <recommendedName>
        <fullName evidence="2 3">Single-stranded DNA-binding protein</fullName>
        <shortName evidence="2">SSB</shortName>
    </recommendedName>
</protein>
<comment type="caution">
    <text evidence="2">Lacks conserved residue(s) required for the propagation of feature annotation.</text>
</comment>
<dbReference type="PIRSF" id="PIRSF002070">
    <property type="entry name" value="SSB"/>
    <property type="match status" value="1"/>
</dbReference>
<dbReference type="AlphaFoldDB" id="A0A1W9KQZ0"/>
<accession>A0A1W9KQZ0</accession>
<name>A0A1W9KQZ0_9BURK</name>
<evidence type="ECO:0000256" key="3">
    <source>
        <dbReference type="PIRNR" id="PIRNR002070"/>
    </source>
</evidence>
<dbReference type="Gene3D" id="2.40.50.140">
    <property type="entry name" value="Nucleic acid-binding proteins"/>
    <property type="match status" value="1"/>
</dbReference>
<evidence type="ECO:0000313" key="4">
    <source>
        <dbReference type="EMBL" id="OQW86257.1"/>
    </source>
</evidence>
<dbReference type="PROSITE" id="PS50935">
    <property type="entry name" value="SSB"/>
    <property type="match status" value="1"/>
</dbReference>
<proteinExistence type="inferred from homology"/>
<dbReference type="GO" id="GO:0006260">
    <property type="term" value="P:DNA replication"/>
    <property type="evidence" value="ECO:0007669"/>
    <property type="project" value="InterPro"/>
</dbReference>
<reference evidence="4 5" key="1">
    <citation type="submission" date="2017-01" db="EMBL/GenBank/DDBJ databases">
        <title>Novel large sulfur bacteria in the metagenomes of groundwater-fed chemosynthetic microbial mats in the Lake Huron basin.</title>
        <authorList>
            <person name="Sharrar A.M."/>
            <person name="Flood B.E."/>
            <person name="Bailey J.V."/>
            <person name="Jones D.S."/>
            <person name="Biddanda B."/>
            <person name="Ruberg S.A."/>
            <person name="Marcus D.N."/>
            <person name="Dick G.J."/>
        </authorList>
    </citation>
    <scope>NUCLEOTIDE SEQUENCE [LARGE SCALE GENOMIC DNA]</scope>
    <source>
        <strain evidence="4">A7</strain>
    </source>
</reference>
<dbReference type="NCBIfam" id="TIGR00621">
    <property type="entry name" value="ssb"/>
    <property type="match status" value="1"/>
</dbReference>
<dbReference type="EMBL" id="MTEI01000019">
    <property type="protein sequence ID" value="OQW86257.1"/>
    <property type="molecule type" value="Genomic_DNA"/>
</dbReference>
<evidence type="ECO:0000256" key="2">
    <source>
        <dbReference type="HAMAP-Rule" id="MF_00984"/>
    </source>
</evidence>
<dbReference type="Proteomes" id="UP000192505">
    <property type="component" value="Unassembled WGS sequence"/>
</dbReference>
<gene>
    <name evidence="4" type="ORF">BWK72_17950</name>
</gene>
<evidence type="ECO:0000313" key="5">
    <source>
        <dbReference type="Proteomes" id="UP000192505"/>
    </source>
</evidence>
<dbReference type="InterPro" id="IPR000424">
    <property type="entry name" value="Primosome_PriB/ssb"/>
</dbReference>
<keyword evidence="1 2" id="KW-0238">DNA-binding</keyword>
<dbReference type="Pfam" id="PF00436">
    <property type="entry name" value="SSB"/>
    <property type="match status" value="1"/>
</dbReference>